<evidence type="ECO:0000313" key="3">
    <source>
        <dbReference type="EMBL" id="KAF0319507.1"/>
    </source>
</evidence>
<keyword evidence="2" id="KW-0472">Membrane</keyword>
<keyword evidence="2" id="KW-0812">Transmembrane</keyword>
<feature type="compositionally biased region" description="Basic and acidic residues" evidence="1">
    <location>
        <begin position="9"/>
        <end position="20"/>
    </location>
</feature>
<keyword evidence="4" id="KW-1185">Reference proteome</keyword>
<keyword evidence="2" id="KW-1133">Transmembrane helix</keyword>
<sequence>MKKAIKIQARGDTHSARGGTTEKRLMGCKLRDARKKKDERRRGTLRESRRQFQERRRRRRRRQRWYRISLEMYGAVLCTQQGTAGYMVKGSKLLENRLQLQLQLQLSRPAQHAVGSPSTRDLGQTWARYMAMHVMPPRTGSTLRTRTDSDNSPHLCIGAAAQHIGPSTEERARPPTPDPDSPRPVDLQQCHGLRNLRILLGRWVAGSTGDGRGHVAML</sequence>
<feature type="non-terminal residue" evidence="3">
    <location>
        <position position="1"/>
    </location>
</feature>
<dbReference type="Proteomes" id="UP000434172">
    <property type="component" value="Unassembled WGS sequence"/>
</dbReference>
<organism evidence="3 4">
    <name type="scientific">Colletotrichum asianum</name>
    <dbReference type="NCBI Taxonomy" id="702518"/>
    <lineage>
        <taxon>Eukaryota</taxon>
        <taxon>Fungi</taxon>
        <taxon>Dikarya</taxon>
        <taxon>Ascomycota</taxon>
        <taxon>Pezizomycotina</taxon>
        <taxon>Sordariomycetes</taxon>
        <taxon>Hypocreomycetidae</taxon>
        <taxon>Glomerellales</taxon>
        <taxon>Glomerellaceae</taxon>
        <taxon>Colletotrichum</taxon>
        <taxon>Colletotrichum gloeosporioides species complex</taxon>
    </lineage>
</organism>
<evidence type="ECO:0000313" key="4">
    <source>
        <dbReference type="Proteomes" id="UP000434172"/>
    </source>
</evidence>
<feature type="compositionally biased region" description="Basic and acidic residues" evidence="1">
    <location>
        <begin position="40"/>
        <end position="54"/>
    </location>
</feature>
<reference evidence="3 4" key="1">
    <citation type="submission" date="2019-12" db="EMBL/GenBank/DDBJ databases">
        <title>A genome sequence resource for the geographically widespread anthracnose pathogen Colletotrichum asianum.</title>
        <authorList>
            <person name="Meng Y."/>
        </authorList>
    </citation>
    <scope>NUCLEOTIDE SEQUENCE [LARGE SCALE GENOMIC DNA]</scope>
    <source>
        <strain evidence="3 4">ICMP 18580</strain>
    </source>
</reference>
<evidence type="ECO:0000256" key="1">
    <source>
        <dbReference type="SAM" id="MobiDB-lite"/>
    </source>
</evidence>
<dbReference type="AlphaFoldDB" id="A0A8H3ZKZ1"/>
<accession>A0A8H3ZKZ1</accession>
<dbReference type="EMBL" id="WOWK01000095">
    <property type="protein sequence ID" value="KAF0319507.1"/>
    <property type="molecule type" value="Genomic_DNA"/>
</dbReference>
<comment type="caution">
    <text evidence="3">The sequence shown here is derived from an EMBL/GenBank/DDBJ whole genome shotgun (WGS) entry which is preliminary data.</text>
</comment>
<protein>
    <submittedName>
        <fullName evidence="3">Uncharacterized protein</fullName>
    </submittedName>
</protein>
<feature type="transmembrane region" description="Helical" evidence="2">
    <location>
        <begin position="65"/>
        <end position="88"/>
    </location>
</feature>
<gene>
    <name evidence="3" type="ORF">GQ607_013326</name>
</gene>
<feature type="region of interest" description="Disordered" evidence="1">
    <location>
        <begin position="161"/>
        <end position="186"/>
    </location>
</feature>
<proteinExistence type="predicted"/>
<feature type="region of interest" description="Disordered" evidence="1">
    <location>
        <begin position="1"/>
        <end position="20"/>
    </location>
</feature>
<name>A0A8H3ZKZ1_9PEZI</name>
<feature type="region of interest" description="Disordered" evidence="1">
    <location>
        <begin position="33"/>
        <end position="60"/>
    </location>
</feature>
<evidence type="ECO:0000256" key="2">
    <source>
        <dbReference type="SAM" id="Phobius"/>
    </source>
</evidence>